<feature type="region of interest" description="Disordered" evidence="1">
    <location>
        <begin position="1"/>
        <end position="62"/>
    </location>
</feature>
<gene>
    <name evidence="2" type="ORF">A3E44_05960</name>
</gene>
<evidence type="ECO:0000313" key="3">
    <source>
        <dbReference type="Proteomes" id="UP000178603"/>
    </source>
</evidence>
<name>A0A1F8AQ90_9BACT</name>
<accession>A0A1F8AQ90</accession>
<protein>
    <submittedName>
        <fullName evidence="2">Uncharacterized protein</fullName>
    </submittedName>
</protein>
<dbReference type="AlphaFoldDB" id="A0A1F8AQ90"/>
<comment type="caution">
    <text evidence="2">The sequence shown here is derived from an EMBL/GenBank/DDBJ whole genome shotgun (WGS) entry which is preliminary data.</text>
</comment>
<organism evidence="2 3">
    <name type="scientific">Candidatus Woesebacteria bacterium RIFCSPHIGHO2_12_FULL_41_24</name>
    <dbReference type="NCBI Taxonomy" id="1802510"/>
    <lineage>
        <taxon>Bacteria</taxon>
        <taxon>Candidatus Woeseibacteriota</taxon>
    </lineage>
</organism>
<evidence type="ECO:0000313" key="2">
    <source>
        <dbReference type="EMBL" id="OGM53926.1"/>
    </source>
</evidence>
<sequence>MNDDNQDDSVYDIDSAHKAVYGHEPGSHEEVDTAREVREAEKSRRGGKRKLTDESQEEEHKD</sequence>
<proteinExistence type="predicted"/>
<dbReference type="Proteomes" id="UP000178603">
    <property type="component" value="Unassembled WGS sequence"/>
</dbReference>
<reference evidence="2 3" key="1">
    <citation type="journal article" date="2016" name="Nat. Commun.">
        <title>Thousands of microbial genomes shed light on interconnected biogeochemical processes in an aquifer system.</title>
        <authorList>
            <person name="Anantharaman K."/>
            <person name="Brown C.T."/>
            <person name="Hug L.A."/>
            <person name="Sharon I."/>
            <person name="Castelle C.J."/>
            <person name="Probst A.J."/>
            <person name="Thomas B.C."/>
            <person name="Singh A."/>
            <person name="Wilkins M.J."/>
            <person name="Karaoz U."/>
            <person name="Brodie E.L."/>
            <person name="Williams K.H."/>
            <person name="Hubbard S.S."/>
            <person name="Banfield J.F."/>
        </authorList>
    </citation>
    <scope>NUCLEOTIDE SEQUENCE [LARGE SCALE GENOMIC DNA]</scope>
</reference>
<feature type="compositionally biased region" description="Acidic residues" evidence="1">
    <location>
        <begin position="1"/>
        <end position="11"/>
    </location>
</feature>
<dbReference type="EMBL" id="MGGW01000020">
    <property type="protein sequence ID" value="OGM53926.1"/>
    <property type="molecule type" value="Genomic_DNA"/>
</dbReference>
<evidence type="ECO:0000256" key="1">
    <source>
        <dbReference type="SAM" id="MobiDB-lite"/>
    </source>
</evidence>
<feature type="compositionally biased region" description="Basic and acidic residues" evidence="1">
    <location>
        <begin position="25"/>
        <end position="62"/>
    </location>
</feature>